<dbReference type="SMART" id="SM00320">
    <property type="entry name" value="WD40"/>
    <property type="match status" value="6"/>
</dbReference>
<feature type="domain" description="RING-type" evidence="10">
    <location>
        <begin position="13"/>
        <end position="70"/>
    </location>
</feature>
<feature type="domain" description="Protein kinase" evidence="9">
    <location>
        <begin position="161"/>
        <end position="582"/>
    </location>
</feature>
<protein>
    <submittedName>
        <fullName evidence="11">Uncharacterized protein</fullName>
    </submittedName>
</protein>
<evidence type="ECO:0000256" key="7">
    <source>
        <dbReference type="PROSITE-ProRule" id="PRU00221"/>
    </source>
</evidence>
<evidence type="ECO:0000256" key="5">
    <source>
        <dbReference type="ARBA" id="ARBA00022833"/>
    </source>
</evidence>
<dbReference type="Gene3D" id="2.130.10.10">
    <property type="entry name" value="YVTN repeat-like/Quinoprotein amine dehydrogenase"/>
    <property type="match status" value="2"/>
</dbReference>
<dbReference type="CDD" id="cd00200">
    <property type="entry name" value="WD40"/>
    <property type="match status" value="1"/>
</dbReference>
<dbReference type="SUPFAM" id="SSF50978">
    <property type="entry name" value="WD40 repeat-like"/>
    <property type="match status" value="1"/>
</dbReference>
<feature type="repeat" description="WD" evidence="7">
    <location>
        <begin position="797"/>
        <end position="826"/>
    </location>
</feature>
<dbReference type="SMART" id="SM00184">
    <property type="entry name" value="RING"/>
    <property type="match status" value="1"/>
</dbReference>
<dbReference type="InterPro" id="IPR011009">
    <property type="entry name" value="Kinase-like_dom_sf"/>
</dbReference>
<dbReference type="PROSITE" id="PS00518">
    <property type="entry name" value="ZF_RING_1"/>
    <property type="match status" value="1"/>
</dbReference>
<evidence type="ECO:0000259" key="9">
    <source>
        <dbReference type="PROSITE" id="PS50011"/>
    </source>
</evidence>
<dbReference type="PANTHER" id="PTHR44489:SF11">
    <property type="entry name" value="WD REPEAT DOMAIN 86"/>
    <property type="match status" value="1"/>
</dbReference>
<evidence type="ECO:0000256" key="4">
    <source>
        <dbReference type="ARBA" id="ARBA00022771"/>
    </source>
</evidence>
<keyword evidence="12" id="KW-1185">Reference proteome</keyword>
<dbReference type="GO" id="GO:0008270">
    <property type="term" value="F:zinc ion binding"/>
    <property type="evidence" value="ECO:0007669"/>
    <property type="project" value="UniProtKB-KW"/>
</dbReference>
<dbReference type="SUPFAM" id="SSF57850">
    <property type="entry name" value="RING/U-box"/>
    <property type="match status" value="1"/>
</dbReference>
<dbReference type="Proteomes" id="UP001633002">
    <property type="component" value="Unassembled WGS sequence"/>
</dbReference>
<comment type="caution">
    <text evidence="11">The sequence shown here is derived from an EMBL/GenBank/DDBJ whole genome shotgun (WGS) entry which is preliminary data.</text>
</comment>
<dbReference type="InterPro" id="IPR001680">
    <property type="entry name" value="WD40_rpt"/>
</dbReference>
<dbReference type="Pfam" id="PF00400">
    <property type="entry name" value="WD40"/>
    <property type="match status" value="5"/>
</dbReference>
<dbReference type="Gene3D" id="3.30.40.10">
    <property type="entry name" value="Zinc/RING finger domain, C3HC4 (zinc finger)"/>
    <property type="match status" value="1"/>
</dbReference>
<keyword evidence="4 6" id="KW-0863">Zinc-finger</keyword>
<dbReference type="AlphaFoldDB" id="A0ABD3HBK4"/>
<keyword evidence="3" id="KW-0677">Repeat</keyword>
<reference evidence="11 12" key="1">
    <citation type="submission" date="2024-09" db="EMBL/GenBank/DDBJ databases">
        <title>Chromosome-scale assembly of Riccia sorocarpa.</title>
        <authorList>
            <person name="Paukszto L."/>
        </authorList>
    </citation>
    <scope>NUCLEOTIDE SEQUENCE [LARGE SCALE GENOMIC DNA]</scope>
    <source>
        <strain evidence="11">LP-2024</strain>
        <tissue evidence="11">Aerial parts of the thallus</tissue>
    </source>
</reference>
<evidence type="ECO:0000256" key="6">
    <source>
        <dbReference type="PROSITE-ProRule" id="PRU00175"/>
    </source>
</evidence>
<evidence type="ECO:0000256" key="3">
    <source>
        <dbReference type="ARBA" id="ARBA00022737"/>
    </source>
</evidence>
<evidence type="ECO:0000256" key="2">
    <source>
        <dbReference type="ARBA" id="ARBA00022723"/>
    </source>
</evidence>
<dbReference type="Pfam" id="PF13445">
    <property type="entry name" value="zf-RING_UBOX"/>
    <property type="match status" value="1"/>
</dbReference>
<dbReference type="PANTHER" id="PTHR44489">
    <property type="match status" value="1"/>
</dbReference>
<feature type="repeat" description="WD" evidence="7">
    <location>
        <begin position="666"/>
        <end position="705"/>
    </location>
</feature>
<dbReference type="PROSITE" id="PS50082">
    <property type="entry name" value="WD_REPEATS_2"/>
    <property type="match status" value="3"/>
</dbReference>
<dbReference type="InterPro" id="IPR036322">
    <property type="entry name" value="WD40_repeat_dom_sf"/>
</dbReference>
<dbReference type="InterPro" id="IPR001841">
    <property type="entry name" value="Znf_RING"/>
</dbReference>
<sequence length="971" mass="108593">MTSSKTESQVPECIVCLEPYDDKVNIPRVLSCGHSFCEPCLHELRTTWQSSTTGDSGRKSSGVLRCPECNLGTKLPLGGLKLLPKNIALLRLLPTSSLDSPPASKVETRKSRKSYSGEKQVNFSPGSSQKTSAGDRKSKDKYDSVSSPSTASILHNSIFPTNLRQEFGDWDVGAWILPQEVIELKTNSSAGSDSGLSFGEIVQEQGWARSRISVSLLRLEVNRCGNSIATGSEYRRSSEAECSKEREKSYEQVLLEVADGLNPRTKCEISVMFRTSSLCHRVCKIFGLWMNQELELYLVSEYPEGGERLSWDVLIKDRIDLSKPKDGSRKSHAQFRKVDAESLGREKLEVLTSIGIRLCELLLEIHSQGLVLGLLSPKYIVFDQFDNMLLDMNTALADRNSLLQRTSKSQRSIESYRADGQDLTDKEERKLWEYMCPELLALLVRAIPQSEATNAYQYVKHDRFHRPLHTEAWITRGADAWSLGCIILELLSGKLAHSGSDLYEFLDHIRLYNDENGLFFCLQCLSYQNIGCRDCECVPFPGYSNLQRLLGGCFKYDPKERTDIYEIWQGLKEVKRNNRGYYTPFGVPRSKCLDQKNWVFCLPGFGAEALDEYEKEELREEQEVSSTEEIIEPKSGEVSAHADASLTGEEEGGRLSDPFMEFQGSLEGHRDDVTALIISGEYLLSASFDKTVRVWSLEGMQLLKTFEGQHTQVILALAVDVESTRCFSGDQSGRICVWQLEEDITTPFLTSWLEHDDWRFTGVACLAASEDGILYSGSGDRTIKAWSTQSFEYLCTMEGHKALVSALVVEGDLLYSGGWDGVICVWFRSDHSLLAVLTTPDLTMGGVRSICLSKDLLFAGRDDGSIQIWKDEEFLTTLTAHNMVVSSLCVEGPFLYSGSWDYSIKVWRLEEITSNPSPALEEKCGSGVPALSSDGSKLYVALLKDVKIYSILTGNSPSSSFSDAQSEEVRF</sequence>
<dbReference type="Gene3D" id="1.10.510.10">
    <property type="entry name" value="Transferase(Phosphotransferase) domain 1"/>
    <property type="match status" value="1"/>
</dbReference>
<evidence type="ECO:0000256" key="1">
    <source>
        <dbReference type="ARBA" id="ARBA00022574"/>
    </source>
</evidence>
<dbReference type="InterPro" id="IPR013083">
    <property type="entry name" value="Znf_RING/FYVE/PHD"/>
</dbReference>
<feature type="repeat" description="WD" evidence="7">
    <location>
        <begin position="878"/>
        <end position="910"/>
    </location>
</feature>
<evidence type="ECO:0000259" key="10">
    <source>
        <dbReference type="PROSITE" id="PS50089"/>
    </source>
</evidence>
<name>A0ABD3HBK4_9MARC</name>
<dbReference type="PRINTS" id="PR00320">
    <property type="entry name" value="GPROTEINBRPT"/>
</dbReference>
<dbReference type="InterPro" id="IPR020472">
    <property type="entry name" value="WD40_PAC1"/>
</dbReference>
<accession>A0ABD3HBK4</accession>
<dbReference type="PROSITE" id="PS50011">
    <property type="entry name" value="PROTEIN_KINASE_DOM"/>
    <property type="match status" value="1"/>
</dbReference>
<feature type="compositionally biased region" description="Basic and acidic residues" evidence="8">
    <location>
        <begin position="133"/>
        <end position="143"/>
    </location>
</feature>
<dbReference type="PROSITE" id="PS50089">
    <property type="entry name" value="ZF_RING_2"/>
    <property type="match status" value="1"/>
</dbReference>
<organism evidence="11 12">
    <name type="scientific">Riccia sorocarpa</name>
    <dbReference type="NCBI Taxonomy" id="122646"/>
    <lineage>
        <taxon>Eukaryota</taxon>
        <taxon>Viridiplantae</taxon>
        <taxon>Streptophyta</taxon>
        <taxon>Embryophyta</taxon>
        <taxon>Marchantiophyta</taxon>
        <taxon>Marchantiopsida</taxon>
        <taxon>Marchantiidae</taxon>
        <taxon>Marchantiales</taxon>
        <taxon>Ricciaceae</taxon>
        <taxon>Riccia</taxon>
    </lineage>
</organism>
<keyword evidence="5" id="KW-0862">Zinc</keyword>
<gene>
    <name evidence="11" type="ORF">R1sor_014560</name>
</gene>
<dbReference type="InterPro" id="IPR027370">
    <property type="entry name" value="Znf-RING_euk"/>
</dbReference>
<dbReference type="InterPro" id="IPR044715">
    <property type="entry name" value="WDR86-like"/>
</dbReference>
<dbReference type="InterPro" id="IPR000719">
    <property type="entry name" value="Prot_kinase_dom"/>
</dbReference>
<keyword evidence="2" id="KW-0479">Metal-binding</keyword>
<evidence type="ECO:0000313" key="11">
    <source>
        <dbReference type="EMBL" id="KAL3688251.1"/>
    </source>
</evidence>
<feature type="region of interest" description="Disordered" evidence="8">
    <location>
        <begin position="621"/>
        <end position="655"/>
    </location>
</feature>
<evidence type="ECO:0000313" key="12">
    <source>
        <dbReference type="Proteomes" id="UP001633002"/>
    </source>
</evidence>
<dbReference type="SUPFAM" id="SSF56112">
    <property type="entry name" value="Protein kinase-like (PK-like)"/>
    <property type="match status" value="1"/>
</dbReference>
<dbReference type="InterPro" id="IPR017907">
    <property type="entry name" value="Znf_RING_CS"/>
</dbReference>
<evidence type="ECO:0000256" key="8">
    <source>
        <dbReference type="SAM" id="MobiDB-lite"/>
    </source>
</evidence>
<keyword evidence="1 7" id="KW-0853">WD repeat</keyword>
<feature type="compositionally biased region" description="Polar residues" evidence="8">
    <location>
        <begin position="117"/>
        <end position="132"/>
    </location>
</feature>
<feature type="region of interest" description="Disordered" evidence="8">
    <location>
        <begin position="99"/>
        <end position="149"/>
    </location>
</feature>
<proteinExistence type="predicted"/>
<dbReference type="PROSITE" id="PS50294">
    <property type="entry name" value="WD_REPEATS_REGION"/>
    <property type="match status" value="1"/>
</dbReference>
<dbReference type="InterPro" id="IPR015943">
    <property type="entry name" value="WD40/YVTN_repeat-like_dom_sf"/>
</dbReference>
<dbReference type="EMBL" id="JBJQOH010000004">
    <property type="protein sequence ID" value="KAL3688251.1"/>
    <property type="molecule type" value="Genomic_DNA"/>
</dbReference>